<dbReference type="Pfam" id="PF25210">
    <property type="entry name" value="Kelch_FKB95"/>
    <property type="match status" value="1"/>
</dbReference>
<dbReference type="InterPro" id="IPR001810">
    <property type="entry name" value="F-box_dom"/>
</dbReference>
<dbReference type="PROSITE" id="PS50181">
    <property type="entry name" value="FBOX"/>
    <property type="match status" value="1"/>
</dbReference>
<dbReference type="PANTHER" id="PTHR24414">
    <property type="entry name" value="F-BOX/KELCH-REPEAT PROTEIN SKIP4"/>
    <property type="match status" value="1"/>
</dbReference>
<protein>
    <recommendedName>
        <fullName evidence="2">F-box domain-containing protein</fullName>
    </recommendedName>
</protein>
<dbReference type="PANTHER" id="PTHR24414:SF111">
    <property type="entry name" value="F-BOX DOMAIN-CONTAINING PROTEIN"/>
    <property type="match status" value="1"/>
</dbReference>
<dbReference type="InterPro" id="IPR015915">
    <property type="entry name" value="Kelch-typ_b-propeller"/>
</dbReference>
<evidence type="ECO:0000256" key="1">
    <source>
        <dbReference type="SAM" id="MobiDB-lite"/>
    </source>
</evidence>
<dbReference type="Proteomes" id="UP000824890">
    <property type="component" value="Unassembled WGS sequence"/>
</dbReference>
<accession>A0ABQ8DFU2</accession>
<dbReference type="SUPFAM" id="SSF117281">
    <property type="entry name" value="Kelch motif"/>
    <property type="match status" value="1"/>
</dbReference>
<feature type="domain" description="F-box" evidence="2">
    <location>
        <begin position="129"/>
        <end position="175"/>
    </location>
</feature>
<feature type="non-terminal residue" evidence="3">
    <location>
        <position position="1"/>
    </location>
</feature>
<evidence type="ECO:0000259" key="2">
    <source>
        <dbReference type="PROSITE" id="PS50181"/>
    </source>
</evidence>
<comment type="caution">
    <text evidence="3">The sequence shown here is derived from an EMBL/GenBank/DDBJ whole genome shotgun (WGS) entry which is preliminary data.</text>
</comment>
<dbReference type="EMBL" id="JAGKQM010000005">
    <property type="protein sequence ID" value="KAH0927653.1"/>
    <property type="molecule type" value="Genomic_DNA"/>
</dbReference>
<dbReference type="InterPro" id="IPR036047">
    <property type="entry name" value="F-box-like_dom_sf"/>
</dbReference>
<organism evidence="3 4">
    <name type="scientific">Brassica napus</name>
    <name type="common">Rape</name>
    <dbReference type="NCBI Taxonomy" id="3708"/>
    <lineage>
        <taxon>Eukaryota</taxon>
        <taxon>Viridiplantae</taxon>
        <taxon>Streptophyta</taxon>
        <taxon>Embryophyta</taxon>
        <taxon>Tracheophyta</taxon>
        <taxon>Spermatophyta</taxon>
        <taxon>Magnoliopsida</taxon>
        <taxon>eudicotyledons</taxon>
        <taxon>Gunneridae</taxon>
        <taxon>Pentapetalae</taxon>
        <taxon>rosids</taxon>
        <taxon>malvids</taxon>
        <taxon>Brassicales</taxon>
        <taxon>Brassicaceae</taxon>
        <taxon>Brassiceae</taxon>
        <taxon>Brassica</taxon>
    </lineage>
</organism>
<dbReference type="InterPro" id="IPR057499">
    <property type="entry name" value="Kelch_FKB95"/>
</dbReference>
<dbReference type="Gene3D" id="2.120.10.80">
    <property type="entry name" value="Kelch-type beta propeller"/>
    <property type="match status" value="1"/>
</dbReference>
<evidence type="ECO:0000313" key="3">
    <source>
        <dbReference type="EMBL" id="KAH0927653.1"/>
    </source>
</evidence>
<dbReference type="InterPro" id="IPR050354">
    <property type="entry name" value="F-box/kelch-repeat_ARATH"/>
</dbReference>
<gene>
    <name evidence="3" type="ORF">HID58_019909</name>
</gene>
<sequence>EIERLIKGDSVSTRRKSRTTSIREKKKKKLTSSSSSLPYDMLVMIVARVPRSYYRTLSLVSKSFRCMVVSPELYKVRSLLGLTETCLYVSPNLFCLYLTRLIKGDSVSTRRKRKTTTTTSIREKKKKKLTSSSSLPYDLLVMIVARVPRSYYRTLSLVSKSFRSMVVSPELYKWYTLSKSSGGGGYVLARVLMPDDDDSPRMVGLCYSDLVAVGSDIYNIGSPRMPVELTELSARVLDRKIYVLGRRFHHLDGSWKSSFEVFNTNTQTWDLPSCGGFDSARINFLIDGKLHVVTLFDGVFAFDSKQCRWDLVEQYPSTGTMCSGSFCEVDNVLYSVSKDGALTWYDSDNTSWRDLNGLVGLPKLPSPLDGYGSYVKLTGYGGGKMMVFWNCNLGIHRPFQRDTIYCAEIALERRNGDCWGKLEWFDSMLLVPLETQFVKSCITD</sequence>
<keyword evidence="4" id="KW-1185">Reference proteome</keyword>
<dbReference type="SUPFAM" id="SSF81383">
    <property type="entry name" value="F-box domain"/>
    <property type="match status" value="2"/>
</dbReference>
<reference evidence="3 4" key="1">
    <citation type="submission" date="2021-05" db="EMBL/GenBank/DDBJ databases">
        <title>Genome Assembly of Synthetic Allotetraploid Brassica napus Reveals Homoeologous Exchanges between Subgenomes.</title>
        <authorList>
            <person name="Davis J.T."/>
        </authorList>
    </citation>
    <scope>NUCLEOTIDE SEQUENCE [LARGE SCALE GENOMIC DNA]</scope>
    <source>
        <strain evidence="4">cv. Da-Ae</strain>
        <tissue evidence="3">Seedling</tissue>
    </source>
</reference>
<dbReference type="Pfam" id="PF00646">
    <property type="entry name" value="F-box"/>
    <property type="match status" value="2"/>
</dbReference>
<name>A0ABQ8DFU2_BRANA</name>
<dbReference type="SMART" id="SM00256">
    <property type="entry name" value="FBOX"/>
    <property type="match status" value="2"/>
</dbReference>
<dbReference type="CDD" id="cd22152">
    <property type="entry name" value="F-box_AtAFR-like"/>
    <property type="match status" value="2"/>
</dbReference>
<feature type="region of interest" description="Disordered" evidence="1">
    <location>
        <begin position="108"/>
        <end position="127"/>
    </location>
</feature>
<evidence type="ECO:0000313" key="4">
    <source>
        <dbReference type="Proteomes" id="UP000824890"/>
    </source>
</evidence>
<proteinExistence type="predicted"/>